<dbReference type="FunFam" id="3.40.1190.10:FF:000004">
    <property type="entry name" value="Dihydrofolate synthase/folylpolyglutamate synthase"/>
    <property type="match status" value="1"/>
</dbReference>
<comment type="catalytic activity">
    <reaction evidence="16">
        <text>(6S)-5,6,7,8-tetrahydrofolyl-(gamma-L-Glu)(n) + L-glutamate + ATP = (6S)-5,6,7,8-tetrahydrofolyl-(gamma-L-Glu)(n+1) + ADP + phosphate + H(+)</text>
        <dbReference type="Rhea" id="RHEA:10580"/>
        <dbReference type="Rhea" id="RHEA-COMP:14738"/>
        <dbReference type="Rhea" id="RHEA-COMP:14740"/>
        <dbReference type="ChEBI" id="CHEBI:15378"/>
        <dbReference type="ChEBI" id="CHEBI:29985"/>
        <dbReference type="ChEBI" id="CHEBI:30616"/>
        <dbReference type="ChEBI" id="CHEBI:43474"/>
        <dbReference type="ChEBI" id="CHEBI:141005"/>
        <dbReference type="ChEBI" id="CHEBI:456216"/>
        <dbReference type="EC" id="6.3.2.17"/>
    </reaction>
</comment>
<comment type="pathway">
    <text evidence="3">Cofactor biosynthesis; tetrahydrofolylpolyglutamate biosynthesis.</text>
</comment>
<evidence type="ECO:0000256" key="15">
    <source>
        <dbReference type="ARBA" id="ARBA00030592"/>
    </source>
</evidence>
<keyword evidence="11 18" id="KW-0547">Nucleotide-binding</keyword>
<dbReference type="InterPro" id="IPR036615">
    <property type="entry name" value="Mur_ligase_C_dom_sf"/>
</dbReference>
<proteinExistence type="inferred from homology"/>
<dbReference type="RefSeq" id="WP_143912923.1">
    <property type="nucleotide sequence ID" value="NZ_VLNT01000005.1"/>
</dbReference>
<dbReference type="PANTHER" id="PTHR11136">
    <property type="entry name" value="FOLYLPOLYGLUTAMATE SYNTHASE-RELATED"/>
    <property type="match status" value="1"/>
</dbReference>
<evidence type="ECO:0000259" key="20">
    <source>
        <dbReference type="Pfam" id="PF08245"/>
    </source>
</evidence>
<keyword evidence="9 18" id="KW-0436">Ligase</keyword>
<keyword evidence="13" id="KW-0460">Magnesium</keyword>
<dbReference type="Proteomes" id="UP000316988">
    <property type="component" value="Unassembled WGS sequence"/>
</dbReference>
<dbReference type="GO" id="GO:0046872">
    <property type="term" value="F:metal ion binding"/>
    <property type="evidence" value="ECO:0007669"/>
    <property type="project" value="UniProtKB-KW"/>
</dbReference>
<dbReference type="InterPro" id="IPR036565">
    <property type="entry name" value="Mur-like_cat_sf"/>
</dbReference>
<keyword evidence="14" id="KW-0289">Folate biosynthesis</keyword>
<evidence type="ECO:0000256" key="7">
    <source>
        <dbReference type="ARBA" id="ARBA00013025"/>
    </source>
</evidence>
<evidence type="ECO:0000256" key="12">
    <source>
        <dbReference type="ARBA" id="ARBA00022840"/>
    </source>
</evidence>
<evidence type="ECO:0000256" key="3">
    <source>
        <dbReference type="ARBA" id="ARBA00005150"/>
    </source>
</evidence>
<dbReference type="PANTHER" id="PTHR11136:SF0">
    <property type="entry name" value="DIHYDROFOLATE SYNTHETASE-RELATED"/>
    <property type="match status" value="1"/>
</dbReference>
<comment type="caution">
    <text evidence="21">The sequence shown here is derived from an EMBL/GenBank/DDBJ whole genome shotgun (WGS) entry which is preliminary data.</text>
</comment>
<dbReference type="InterPro" id="IPR001645">
    <property type="entry name" value="Folylpolyglutamate_synth"/>
</dbReference>
<dbReference type="EC" id="6.3.2.17" evidence="7"/>
<evidence type="ECO:0000256" key="2">
    <source>
        <dbReference type="ARBA" id="ARBA00004799"/>
    </source>
</evidence>
<keyword evidence="10" id="KW-0479">Metal-binding</keyword>
<evidence type="ECO:0000259" key="19">
    <source>
        <dbReference type="Pfam" id="PF02875"/>
    </source>
</evidence>
<evidence type="ECO:0000256" key="18">
    <source>
        <dbReference type="PIRNR" id="PIRNR001563"/>
    </source>
</evidence>
<dbReference type="GO" id="GO:0005524">
    <property type="term" value="F:ATP binding"/>
    <property type="evidence" value="ECO:0007669"/>
    <property type="project" value="UniProtKB-KW"/>
</dbReference>
<accession>A0A554SB28</accession>
<dbReference type="OrthoDB" id="9809356at2"/>
<dbReference type="Gene3D" id="3.90.190.20">
    <property type="entry name" value="Mur ligase, C-terminal domain"/>
    <property type="match status" value="1"/>
</dbReference>
<evidence type="ECO:0000256" key="10">
    <source>
        <dbReference type="ARBA" id="ARBA00022723"/>
    </source>
</evidence>
<dbReference type="InterPro" id="IPR013221">
    <property type="entry name" value="Mur_ligase_cen"/>
</dbReference>
<dbReference type="PIRSF" id="PIRSF001563">
    <property type="entry name" value="Folylpolyglu_synth"/>
    <property type="match status" value="1"/>
</dbReference>
<protein>
    <recommendedName>
        <fullName evidence="8">Dihydrofolate synthase/folylpolyglutamate synthase</fullName>
        <ecNumber evidence="6">6.3.2.12</ecNumber>
        <ecNumber evidence="7">6.3.2.17</ecNumber>
    </recommendedName>
    <alternativeName>
        <fullName evidence="15">Tetrahydrofolylpolyglutamate synthase</fullName>
    </alternativeName>
</protein>
<dbReference type="Pfam" id="PF02875">
    <property type="entry name" value="Mur_ligase_C"/>
    <property type="match status" value="1"/>
</dbReference>
<sequence>MNPTLREVEAELLARWPETKLEPSLDRIRAICELLGNPQDATPLIQLTGTNGKSTTSRMIDALVRALGLRTGRFTSPHLQSITERISIDGDPLTDEEFVRAYEDVAPFARLIDDQQEHPLSFFELMVAMAYASFADAPVDAAIVEVGMGGSWDATSVADARVAVVTPIGVDHARYLGDSPEQIAVEKAGIIKPGGQAVLAGQQPEVLDVLMRRAIEVGAPVVREGIDFGVESRVPAVGGQQFTLQSLSGRYENLLLPLHGEHQARNAALALAAVETFTGAKELDPDLVRQAFGEVRSPGRLEVVRRGPAVLLDAAHNPHGVETMLLAVQEEFSFSPLVGVVAMMGDKDVEEMLRQLEPVLAHIVATENSSDRSLPAIELAQIAADIFGEERVSSAPRLDAALEEGIARAESAEGYEDAVGSGGVLVTGSVVTVGEARTLLGVTGEERP</sequence>
<comment type="subunit">
    <text evidence="5">Monomer.</text>
</comment>
<evidence type="ECO:0000256" key="14">
    <source>
        <dbReference type="ARBA" id="ARBA00022909"/>
    </source>
</evidence>
<evidence type="ECO:0000256" key="13">
    <source>
        <dbReference type="ARBA" id="ARBA00022842"/>
    </source>
</evidence>
<feature type="domain" description="Mur ligase central" evidence="20">
    <location>
        <begin position="48"/>
        <end position="274"/>
    </location>
</feature>
<dbReference type="SUPFAM" id="SSF53623">
    <property type="entry name" value="MurD-like peptide ligases, catalytic domain"/>
    <property type="match status" value="1"/>
</dbReference>
<dbReference type="GO" id="GO:0046656">
    <property type="term" value="P:folic acid biosynthetic process"/>
    <property type="evidence" value="ECO:0007669"/>
    <property type="project" value="UniProtKB-KW"/>
</dbReference>
<dbReference type="NCBIfam" id="TIGR01499">
    <property type="entry name" value="folC"/>
    <property type="match status" value="1"/>
</dbReference>
<evidence type="ECO:0000256" key="4">
    <source>
        <dbReference type="ARBA" id="ARBA00008276"/>
    </source>
</evidence>
<dbReference type="GO" id="GO:0005737">
    <property type="term" value="C:cytoplasm"/>
    <property type="evidence" value="ECO:0007669"/>
    <property type="project" value="TreeGrafter"/>
</dbReference>
<feature type="domain" description="Mur ligase C-terminal" evidence="19">
    <location>
        <begin position="299"/>
        <end position="411"/>
    </location>
</feature>
<comment type="catalytic activity">
    <reaction evidence="17">
        <text>7,8-dihydropteroate + L-glutamate + ATP = 7,8-dihydrofolate + ADP + phosphate + H(+)</text>
        <dbReference type="Rhea" id="RHEA:23584"/>
        <dbReference type="ChEBI" id="CHEBI:15378"/>
        <dbReference type="ChEBI" id="CHEBI:17839"/>
        <dbReference type="ChEBI" id="CHEBI:29985"/>
        <dbReference type="ChEBI" id="CHEBI:30616"/>
        <dbReference type="ChEBI" id="CHEBI:43474"/>
        <dbReference type="ChEBI" id="CHEBI:57451"/>
        <dbReference type="ChEBI" id="CHEBI:456216"/>
        <dbReference type="EC" id="6.3.2.12"/>
    </reaction>
</comment>
<comment type="similarity">
    <text evidence="4 18">Belongs to the folylpolyglutamate synthase family.</text>
</comment>
<dbReference type="SUPFAM" id="SSF53244">
    <property type="entry name" value="MurD-like peptide ligases, peptide-binding domain"/>
    <property type="match status" value="1"/>
</dbReference>
<evidence type="ECO:0000256" key="16">
    <source>
        <dbReference type="ARBA" id="ARBA00047493"/>
    </source>
</evidence>
<reference evidence="21 22" key="1">
    <citation type="submission" date="2019-07" db="EMBL/GenBank/DDBJ databases">
        <authorList>
            <person name="Zhao L.H."/>
        </authorList>
    </citation>
    <scope>NUCLEOTIDE SEQUENCE [LARGE SCALE GENOMIC DNA]</scope>
    <source>
        <strain evidence="21 22">Co35</strain>
    </source>
</reference>
<evidence type="ECO:0000256" key="8">
    <source>
        <dbReference type="ARBA" id="ARBA00019357"/>
    </source>
</evidence>
<dbReference type="GO" id="GO:0008841">
    <property type="term" value="F:dihydrofolate synthase activity"/>
    <property type="evidence" value="ECO:0007669"/>
    <property type="project" value="UniProtKB-EC"/>
</dbReference>
<evidence type="ECO:0000313" key="21">
    <source>
        <dbReference type="EMBL" id="TSD63550.1"/>
    </source>
</evidence>
<evidence type="ECO:0000256" key="9">
    <source>
        <dbReference type="ARBA" id="ARBA00022598"/>
    </source>
</evidence>
<keyword evidence="12 18" id="KW-0067">ATP-binding</keyword>
<evidence type="ECO:0000256" key="1">
    <source>
        <dbReference type="ARBA" id="ARBA00001946"/>
    </source>
</evidence>
<evidence type="ECO:0000256" key="17">
    <source>
        <dbReference type="ARBA" id="ARBA00049161"/>
    </source>
</evidence>
<evidence type="ECO:0000313" key="22">
    <source>
        <dbReference type="Proteomes" id="UP000316988"/>
    </source>
</evidence>
<dbReference type="GO" id="GO:0004326">
    <property type="term" value="F:tetrahydrofolylpolyglutamate synthase activity"/>
    <property type="evidence" value="ECO:0007669"/>
    <property type="project" value="UniProtKB-EC"/>
</dbReference>
<evidence type="ECO:0000256" key="11">
    <source>
        <dbReference type="ARBA" id="ARBA00022741"/>
    </source>
</evidence>
<dbReference type="InterPro" id="IPR004101">
    <property type="entry name" value="Mur_ligase_C"/>
</dbReference>
<name>A0A554SB28_9ACTN</name>
<comment type="pathway">
    <text evidence="2">Cofactor biosynthesis; tetrahydrofolate biosynthesis; 7,8-dihydrofolate from 2-amino-4-hydroxy-6-hydroxymethyl-7,8-dihydropteridine diphosphate and 4-aminobenzoate: step 2/2.</text>
</comment>
<gene>
    <name evidence="21" type="ORF">FNM00_07985</name>
</gene>
<keyword evidence="22" id="KW-1185">Reference proteome</keyword>
<evidence type="ECO:0000256" key="5">
    <source>
        <dbReference type="ARBA" id="ARBA00011245"/>
    </source>
</evidence>
<dbReference type="Pfam" id="PF08245">
    <property type="entry name" value="Mur_ligase_M"/>
    <property type="match status" value="1"/>
</dbReference>
<dbReference type="AlphaFoldDB" id="A0A554SB28"/>
<organism evidence="21 22">
    <name type="scientific">Aeromicrobium piscarium</name>
    <dbReference type="NCBI Taxonomy" id="2590901"/>
    <lineage>
        <taxon>Bacteria</taxon>
        <taxon>Bacillati</taxon>
        <taxon>Actinomycetota</taxon>
        <taxon>Actinomycetes</taxon>
        <taxon>Propionibacteriales</taxon>
        <taxon>Nocardioidaceae</taxon>
        <taxon>Aeromicrobium</taxon>
    </lineage>
</organism>
<dbReference type="EMBL" id="VLNT01000005">
    <property type="protein sequence ID" value="TSD63550.1"/>
    <property type="molecule type" value="Genomic_DNA"/>
</dbReference>
<dbReference type="Gene3D" id="3.40.1190.10">
    <property type="entry name" value="Mur-like, catalytic domain"/>
    <property type="match status" value="1"/>
</dbReference>
<comment type="cofactor">
    <cofactor evidence="1">
        <name>Mg(2+)</name>
        <dbReference type="ChEBI" id="CHEBI:18420"/>
    </cofactor>
</comment>
<dbReference type="EC" id="6.3.2.12" evidence="6"/>
<evidence type="ECO:0000256" key="6">
    <source>
        <dbReference type="ARBA" id="ARBA00013023"/>
    </source>
</evidence>